<name>A0A9P6WVL5_RHIOR</name>
<dbReference type="Proteomes" id="UP000716291">
    <property type="component" value="Unassembled WGS sequence"/>
</dbReference>
<accession>A0A9P6WVL5</accession>
<keyword evidence="2" id="KW-1185">Reference proteome</keyword>
<organism evidence="1 2">
    <name type="scientific">Rhizopus oryzae</name>
    <name type="common">Mucormycosis agent</name>
    <name type="synonym">Rhizopus arrhizus var. delemar</name>
    <dbReference type="NCBI Taxonomy" id="64495"/>
    <lineage>
        <taxon>Eukaryota</taxon>
        <taxon>Fungi</taxon>
        <taxon>Fungi incertae sedis</taxon>
        <taxon>Mucoromycota</taxon>
        <taxon>Mucoromycotina</taxon>
        <taxon>Mucoromycetes</taxon>
        <taxon>Mucorales</taxon>
        <taxon>Mucorineae</taxon>
        <taxon>Rhizopodaceae</taxon>
        <taxon>Rhizopus</taxon>
    </lineage>
</organism>
<dbReference type="AlphaFoldDB" id="A0A9P6WVL5"/>
<comment type="caution">
    <text evidence="1">The sequence shown here is derived from an EMBL/GenBank/DDBJ whole genome shotgun (WGS) entry which is preliminary data.</text>
</comment>
<reference evidence="1" key="1">
    <citation type="journal article" date="2020" name="Microb. Genom.">
        <title>Genetic diversity of clinical and environmental Mucorales isolates obtained from an investigation of mucormycosis cases among solid organ transplant recipients.</title>
        <authorList>
            <person name="Nguyen M.H."/>
            <person name="Kaul D."/>
            <person name="Muto C."/>
            <person name="Cheng S.J."/>
            <person name="Richter R.A."/>
            <person name="Bruno V.M."/>
            <person name="Liu G."/>
            <person name="Beyhan S."/>
            <person name="Sundermann A.J."/>
            <person name="Mounaud S."/>
            <person name="Pasculle A.W."/>
            <person name="Nierman W.C."/>
            <person name="Driscoll E."/>
            <person name="Cumbie R."/>
            <person name="Clancy C.J."/>
            <person name="Dupont C.L."/>
        </authorList>
    </citation>
    <scope>NUCLEOTIDE SEQUENCE</scope>
    <source>
        <strain evidence="1">GL11</strain>
    </source>
</reference>
<evidence type="ECO:0000313" key="1">
    <source>
        <dbReference type="EMBL" id="KAG1295702.1"/>
    </source>
</evidence>
<sequence>MPTLATFPCLLIKKIFYLGHSDALCRDMCYVRQGCLFFSNETPTGPGDVDRNRLMYGSDGYLSLSAGRAETEMKAEVKGSQKGPYPNA</sequence>
<protein>
    <submittedName>
        <fullName evidence="1">Uncharacterized protein</fullName>
    </submittedName>
</protein>
<dbReference type="EMBL" id="JAANQT010005150">
    <property type="protein sequence ID" value="KAG1295702.1"/>
    <property type="molecule type" value="Genomic_DNA"/>
</dbReference>
<gene>
    <name evidence="1" type="ORF">G6F64_013286</name>
</gene>
<dbReference type="OrthoDB" id="10268770at2759"/>
<evidence type="ECO:0000313" key="2">
    <source>
        <dbReference type="Proteomes" id="UP000716291"/>
    </source>
</evidence>
<proteinExistence type="predicted"/>